<dbReference type="InterPro" id="IPR036322">
    <property type="entry name" value="WD40_repeat_dom_sf"/>
</dbReference>
<reference evidence="3" key="2">
    <citation type="journal article" date="2023" name="BMC Genomics">
        <title>Pest status, molecular evolution, and epigenetic factors derived from the genome assembly of Frankliniella fusca, a thysanopteran phytovirus vector.</title>
        <authorList>
            <person name="Catto M.A."/>
            <person name="Labadie P.E."/>
            <person name="Jacobson A.L."/>
            <person name="Kennedy G.G."/>
            <person name="Srinivasan R."/>
            <person name="Hunt B.G."/>
        </authorList>
    </citation>
    <scope>NUCLEOTIDE SEQUENCE</scope>
    <source>
        <strain evidence="3">PL_HMW_Pooled</strain>
    </source>
</reference>
<dbReference type="PANTHER" id="PTHR13950">
    <property type="entry name" value="RABCONNECTIN-RELATED"/>
    <property type="match status" value="1"/>
</dbReference>
<dbReference type="InterPro" id="IPR001680">
    <property type="entry name" value="WD40_rpt"/>
</dbReference>
<dbReference type="Gene3D" id="2.130.10.10">
    <property type="entry name" value="YVTN repeat-like/Quinoprotein amine dehydrogenase"/>
    <property type="match status" value="1"/>
</dbReference>
<reference evidence="3" key="1">
    <citation type="submission" date="2021-07" db="EMBL/GenBank/DDBJ databases">
        <authorList>
            <person name="Catto M.A."/>
            <person name="Jacobson A."/>
            <person name="Kennedy G."/>
            <person name="Labadie P."/>
            <person name="Hunt B.G."/>
            <person name="Srinivasan R."/>
        </authorList>
    </citation>
    <scope>NUCLEOTIDE SEQUENCE</scope>
    <source>
        <strain evidence="3">PL_HMW_Pooled</strain>
        <tissue evidence="3">Head</tissue>
    </source>
</reference>
<evidence type="ECO:0000256" key="1">
    <source>
        <dbReference type="PROSITE-ProRule" id="PRU00221"/>
    </source>
</evidence>
<gene>
    <name evidence="3" type="ORF">KUF71_008576</name>
</gene>
<feature type="region of interest" description="Disordered" evidence="2">
    <location>
        <begin position="741"/>
        <end position="771"/>
    </location>
</feature>
<dbReference type="SMART" id="SM00320">
    <property type="entry name" value="WD40"/>
    <property type="match status" value="6"/>
</dbReference>
<dbReference type="PANTHER" id="PTHR13950:SF9">
    <property type="entry name" value="RABCONNECTIN-3A"/>
    <property type="match status" value="1"/>
</dbReference>
<keyword evidence="1" id="KW-0853">WD repeat</keyword>
<dbReference type="PROSITE" id="PS50082">
    <property type="entry name" value="WD_REPEATS_2"/>
    <property type="match status" value="1"/>
</dbReference>
<feature type="compositionally biased region" description="Acidic residues" evidence="2">
    <location>
        <begin position="559"/>
        <end position="569"/>
    </location>
</feature>
<protein>
    <submittedName>
        <fullName evidence="3">DmX-like protein 2</fullName>
    </submittedName>
</protein>
<evidence type="ECO:0000313" key="3">
    <source>
        <dbReference type="EMBL" id="KAK3919449.1"/>
    </source>
</evidence>
<feature type="region of interest" description="Disordered" evidence="2">
    <location>
        <begin position="543"/>
        <end position="589"/>
    </location>
</feature>
<feature type="compositionally biased region" description="Acidic residues" evidence="2">
    <location>
        <begin position="51"/>
        <end position="63"/>
    </location>
</feature>
<evidence type="ECO:0000256" key="2">
    <source>
        <dbReference type="SAM" id="MobiDB-lite"/>
    </source>
</evidence>
<comment type="caution">
    <text evidence="3">The sequence shown here is derived from an EMBL/GenBank/DDBJ whole genome shotgun (WGS) entry which is preliminary data.</text>
</comment>
<dbReference type="GO" id="GO:0043291">
    <property type="term" value="C:RAVE complex"/>
    <property type="evidence" value="ECO:0007669"/>
    <property type="project" value="TreeGrafter"/>
</dbReference>
<proteinExistence type="predicted"/>
<dbReference type="FunFam" id="2.130.10.10:FF:001065">
    <property type="entry name" value="Dual oxidase maturation factor, putative"/>
    <property type="match status" value="1"/>
</dbReference>
<feature type="region of interest" description="Disordered" evidence="2">
    <location>
        <begin position="1"/>
        <end position="91"/>
    </location>
</feature>
<dbReference type="Pfam" id="PF00400">
    <property type="entry name" value="WD40"/>
    <property type="match status" value="2"/>
</dbReference>
<name>A0AAE1HDU0_9NEOP</name>
<dbReference type="AlphaFoldDB" id="A0AAE1HDU0"/>
<sequence>MDSRIDTGTLDWGEPVSPAMKPAASAAESSLDFDWSKPVTTAPKDELVLDWGDDKDEEDEDEEASKPIEMKPSAAPPPASEPSQKDEDSTRGGTLDIMAQQLKFVACLKILMEELSTLATGFEVDGGQLRYQLYVWLEREVEALRQLCNYSSGDGEPLAPNECREKKPTLHEILMAEKLDFEAKVQRAAKRKRWLKANETLLRTLLSYCSLHGASGGGLASVRMELVLLLQELQQEKTQQQLLSPLPFPTTLPLLSASVACNKTVVADPVRHLQAQAHDMLQTIIDFRSPPMLTRSKFSHVFVLRDLSVALSACIYQSLCDSDTFSVKHHTDTFQSTGMETLARLNVVYPNSHLIAGNARRRRYSTDEPLQVTTIPSKWPGVTNLRALLARDKDEDTPRLNILLCEAFVATYMSLITYATATCDSHILYRLAGQNFSNHTWATLFGGGVKKLLRVAQSSASHSVGSTNTSLEREQSVSSEGSVWTSITKQRARLNMKLLGQFGSQAGTPQMKEDKPTYREQFVSPEMSMLSYFLNKPQLTEDADDVDYDSADSAVSDLSETEDEDDDNIFDGSSAAQKEKQKIKERENVEHSNPNSYSWCVLRLAVMKIVQCQLQEFLNIAGIELQELPVCSPLIHGVLRAVNQWIDCLRDELDTRGPAPVDYIPGCYVESTATGPAIHKYRSLLDKSNTPFNSRHISAAPARRLWSFLVRQEAVQEIFIRCVFGKKRSMSTLLDGGHHISDGSPALRGGGNSSDDNKGATTVDSAGNPLPEPVRIIHKEQDSISAFCLNQVNAGLLALATPREVQEMDISLLLELPSWLEDECEFDIINLNKEPETLPASSFLVIQTAADRPHLAQTSPAIQNYQQPASPQPGIAGQSGRGASVVMKHKVDGIRRLSAHPLLPLYLTGSQDGSVQMWEWGHAQPVSVPRSPGTFAKVTRVRFSEHGNKFGVADGDGNLSLWQIGLQANASRPFFTYQCHSKVTSDFVFLGACSLVATAGHSSESKNVALWDTLLPQKKSLLAVFNCHDQGASSLVYAPQHQLLISAGKKGDVCIFDVRQRSIRHRFQAHDSAVKCLAIDPGEEFFVTGSADGDIKVWGLSVHQQLYNFPGEHARSSFFKNIGQGVTQLKVDGCGRLFSCGADGSMKVRQLPERECSIVQSLY</sequence>
<dbReference type="InterPro" id="IPR052208">
    <property type="entry name" value="DmX-like/RAVE_component"/>
</dbReference>
<keyword evidence="4" id="KW-1185">Reference proteome</keyword>
<dbReference type="InterPro" id="IPR015943">
    <property type="entry name" value="WD40/YVTN_repeat-like_dom_sf"/>
</dbReference>
<dbReference type="GO" id="GO:0007035">
    <property type="term" value="P:vacuolar acidification"/>
    <property type="evidence" value="ECO:0007669"/>
    <property type="project" value="TreeGrafter"/>
</dbReference>
<evidence type="ECO:0000313" key="4">
    <source>
        <dbReference type="Proteomes" id="UP001219518"/>
    </source>
</evidence>
<accession>A0AAE1HDU0</accession>
<feature type="compositionally biased region" description="Basic and acidic residues" evidence="2">
    <location>
        <begin position="577"/>
        <end position="589"/>
    </location>
</feature>
<feature type="repeat" description="WD" evidence="1">
    <location>
        <begin position="1067"/>
        <end position="1108"/>
    </location>
</feature>
<dbReference type="PROSITE" id="PS50294">
    <property type="entry name" value="WD_REPEATS_REGION"/>
    <property type="match status" value="1"/>
</dbReference>
<dbReference type="EMBL" id="JAHWGI010000979">
    <property type="protein sequence ID" value="KAK3919449.1"/>
    <property type="molecule type" value="Genomic_DNA"/>
</dbReference>
<dbReference type="Proteomes" id="UP001219518">
    <property type="component" value="Unassembled WGS sequence"/>
</dbReference>
<organism evidence="3 4">
    <name type="scientific">Frankliniella fusca</name>
    <dbReference type="NCBI Taxonomy" id="407009"/>
    <lineage>
        <taxon>Eukaryota</taxon>
        <taxon>Metazoa</taxon>
        <taxon>Ecdysozoa</taxon>
        <taxon>Arthropoda</taxon>
        <taxon>Hexapoda</taxon>
        <taxon>Insecta</taxon>
        <taxon>Pterygota</taxon>
        <taxon>Neoptera</taxon>
        <taxon>Paraneoptera</taxon>
        <taxon>Thysanoptera</taxon>
        <taxon>Terebrantia</taxon>
        <taxon>Thripoidea</taxon>
        <taxon>Thripidae</taxon>
        <taxon>Frankliniella</taxon>
    </lineage>
</organism>
<dbReference type="SUPFAM" id="SSF50978">
    <property type="entry name" value="WD40 repeat-like"/>
    <property type="match status" value="1"/>
</dbReference>